<protein>
    <submittedName>
        <fullName evidence="1">Uncharacterized protein</fullName>
    </submittedName>
</protein>
<evidence type="ECO:0000313" key="1">
    <source>
        <dbReference type="EMBL" id="EHK99532.1"/>
    </source>
</evidence>
<name>H0EPL9_GLAL7</name>
<sequence>MIFVKYQEHNANGKSYMEDTSATKGVELRIRATMKA</sequence>
<dbReference type="AlphaFoldDB" id="H0EPL9"/>
<organism evidence="1 2">
    <name type="scientific">Glarea lozoyensis (strain ATCC 74030 / MF5533)</name>
    <dbReference type="NCBI Taxonomy" id="1104152"/>
    <lineage>
        <taxon>Eukaryota</taxon>
        <taxon>Fungi</taxon>
        <taxon>Dikarya</taxon>
        <taxon>Ascomycota</taxon>
        <taxon>Pezizomycotina</taxon>
        <taxon>Leotiomycetes</taxon>
        <taxon>Helotiales</taxon>
        <taxon>Helotiaceae</taxon>
        <taxon>Glarea</taxon>
    </lineage>
</organism>
<evidence type="ECO:0000313" key="2">
    <source>
        <dbReference type="Proteomes" id="UP000005446"/>
    </source>
</evidence>
<reference evidence="1 2" key="1">
    <citation type="journal article" date="2012" name="Eukaryot. Cell">
        <title>Genome sequence of the fungus Glarea lozoyensis: the first genome sequence of a species from the Helotiaceae family.</title>
        <authorList>
            <person name="Youssar L."/>
            <person name="Gruening B.A."/>
            <person name="Erxleben A."/>
            <person name="Guenther S."/>
            <person name="Huettel W."/>
        </authorList>
    </citation>
    <scope>NUCLEOTIDE SEQUENCE [LARGE SCALE GENOMIC DNA]</scope>
    <source>
        <strain evidence="2">ATCC 74030 / MF5533</strain>
    </source>
</reference>
<accession>H0EPL9</accession>
<proteinExistence type="predicted"/>
<keyword evidence="2" id="KW-1185">Reference proteome</keyword>
<comment type="caution">
    <text evidence="1">The sequence shown here is derived from an EMBL/GenBank/DDBJ whole genome shotgun (WGS) entry which is preliminary data.</text>
</comment>
<gene>
    <name evidence="1" type="ORF">M7I_4602</name>
</gene>
<dbReference type="InParanoid" id="H0EPL9"/>
<dbReference type="HOGENOM" id="CLU_3359812_0_0_1"/>
<dbReference type="EMBL" id="AGUE01000113">
    <property type="protein sequence ID" value="EHK99532.1"/>
    <property type="molecule type" value="Genomic_DNA"/>
</dbReference>
<dbReference type="Proteomes" id="UP000005446">
    <property type="component" value="Unassembled WGS sequence"/>
</dbReference>